<keyword evidence="3" id="KW-0210">Decarboxylase</keyword>
<comment type="caution">
    <text evidence="8">The sequence shown here is derived from an EMBL/GenBank/DDBJ whole genome shotgun (WGS) entry which is preliminary data.</text>
</comment>
<dbReference type="Gene3D" id="3.40.640.10">
    <property type="entry name" value="Type I PLP-dependent aspartate aminotransferase-like (Major domain)"/>
    <property type="match status" value="1"/>
</dbReference>
<evidence type="ECO:0000256" key="2">
    <source>
        <dbReference type="ARBA" id="ARBA00010671"/>
    </source>
</evidence>
<dbReference type="SUPFAM" id="SSF55904">
    <property type="entry name" value="Ornithine decarboxylase C-terminal domain"/>
    <property type="match status" value="1"/>
</dbReference>
<dbReference type="PANTHER" id="PTHR43277:SF3">
    <property type="entry name" value="DECARBOXYLASE, PUTATIVE-RELATED"/>
    <property type="match status" value="1"/>
</dbReference>
<proteinExistence type="inferred from homology"/>
<dbReference type="InterPro" id="IPR036633">
    <property type="entry name" value="Prn/Lys/Arg_de-COase_C_sf"/>
</dbReference>
<comment type="similarity">
    <text evidence="2">Belongs to the Orn/Lys/Arg decarboxylase class-I family.</text>
</comment>
<keyword evidence="5" id="KW-0456">Lyase</keyword>
<dbReference type="InterPro" id="IPR000310">
    <property type="entry name" value="Orn/Lys/Arg_deCO2ase_major_dom"/>
</dbReference>
<keyword evidence="8" id="KW-0032">Aminotransferase</keyword>
<dbReference type="AlphaFoldDB" id="A0A9D2G852"/>
<dbReference type="InterPro" id="IPR015421">
    <property type="entry name" value="PyrdxlP-dep_Trfase_major"/>
</dbReference>
<dbReference type="GO" id="GO:0016831">
    <property type="term" value="F:carboxy-lyase activity"/>
    <property type="evidence" value="ECO:0007669"/>
    <property type="project" value="UniProtKB-KW"/>
</dbReference>
<sequence>MKYLYSQLKTYEKSDFYPFHMPGHKRNPNVTGADLPYGIDITEIEGFDDLHHADGILLEAEKRAARVYSAEETHYLVNGSTAGLLSAVMGCTARGGKILMARNCHKSVYNAVYMKELYPIYIYPEFDPETELNGEIRPEKVRLLLEENKDVQAVVITSPTYDGAVSDTEEIAGIAHERGIPLIVDEAHGAHFGFHPYFPDNSNAKGADVVIHSFHKTMPSLTQTALIHMNGKLADRKKIRKYLHIIQTSSPSYVLMSAIDECIRLLEENKDRMFENYTGLLREIRNELSLLKNMRLVQSRIFDRSKLTISVKDTFLKSRSTEKIIPFTGRDLYIRLLKEYHLQAEMAAGSYVIAMTAPGDTREGMKRLAEALTETDRILCRRDPGPCVKDREFGRNEQVYTVWEAENMRDSGKVCTEHTVWNKAAGKTALEYAYLYPPGIPLVVPGERISEDTAEQIRKYREAGFRIEGTEKREEIEVLKDG</sequence>
<name>A0A9D2G852_9FIRM</name>
<comment type="cofactor">
    <cofactor evidence="1">
        <name>pyridoxal 5'-phosphate</name>
        <dbReference type="ChEBI" id="CHEBI:597326"/>
    </cofactor>
</comment>
<reference evidence="8" key="1">
    <citation type="journal article" date="2021" name="PeerJ">
        <title>Extensive microbial diversity within the chicken gut microbiome revealed by metagenomics and culture.</title>
        <authorList>
            <person name="Gilroy R."/>
            <person name="Ravi A."/>
            <person name="Getino M."/>
            <person name="Pursley I."/>
            <person name="Horton D.L."/>
            <person name="Alikhan N.F."/>
            <person name="Baker D."/>
            <person name="Gharbi K."/>
            <person name="Hall N."/>
            <person name="Watson M."/>
            <person name="Adriaenssens E.M."/>
            <person name="Foster-Nyarko E."/>
            <person name="Jarju S."/>
            <person name="Secka A."/>
            <person name="Antonio M."/>
            <person name="Oren A."/>
            <person name="Chaudhuri R.R."/>
            <person name="La Ragione R."/>
            <person name="Hildebrand F."/>
            <person name="Pallen M.J."/>
        </authorList>
    </citation>
    <scope>NUCLEOTIDE SEQUENCE</scope>
    <source>
        <strain evidence="8">CHK196-3914</strain>
    </source>
</reference>
<dbReference type="Gene3D" id="3.90.105.10">
    <property type="entry name" value="Molybdopterin biosynthesis moea protein, domain 2"/>
    <property type="match status" value="1"/>
</dbReference>
<dbReference type="GO" id="GO:0008483">
    <property type="term" value="F:transaminase activity"/>
    <property type="evidence" value="ECO:0007669"/>
    <property type="project" value="UniProtKB-KW"/>
</dbReference>
<evidence type="ECO:0000313" key="8">
    <source>
        <dbReference type="EMBL" id="HIZ73996.1"/>
    </source>
</evidence>
<gene>
    <name evidence="8" type="ORF">H9723_01950</name>
</gene>
<evidence type="ECO:0000256" key="4">
    <source>
        <dbReference type="ARBA" id="ARBA00022898"/>
    </source>
</evidence>
<evidence type="ECO:0000259" key="6">
    <source>
        <dbReference type="Pfam" id="PF01276"/>
    </source>
</evidence>
<keyword evidence="4" id="KW-0663">Pyridoxal phosphate</keyword>
<dbReference type="InterPro" id="IPR015424">
    <property type="entry name" value="PyrdxlP-dep_Trfase"/>
</dbReference>
<evidence type="ECO:0000256" key="5">
    <source>
        <dbReference type="ARBA" id="ARBA00023239"/>
    </source>
</evidence>
<dbReference type="Pfam" id="PF01276">
    <property type="entry name" value="OKR_DC_1"/>
    <property type="match status" value="1"/>
</dbReference>
<feature type="domain" description="Orn/Lys/Arg decarboxylase C-terminal" evidence="7">
    <location>
        <begin position="413"/>
        <end position="457"/>
    </location>
</feature>
<accession>A0A9D2G852</accession>
<dbReference type="Pfam" id="PF03711">
    <property type="entry name" value="OKR_DC_1_C"/>
    <property type="match status" value="1"/>
</dbReference>
<dbReference type="Proteomes" id="UP000824116">
    <property type="component" value="Unassembled WGS sequence"/>
</dbReference>
<dbReference type="SUPFAM" id="SSF53383">
    <property type="entry name" value="PLP-dependent transferases"/>
    <property type="match status" value="1"/>
</dbReference>
<evidence type="ECO:0000256" key="1">
    <source>
        <dbReference type="ARBA" id="ARBA00001933"/>
    </source>
</evidence>
<reference evidence="8" key="2">
    <citation type="submission" date="2021-04" db="EMBL/GenBank/DDBJ databases">
        <authorList>
            <person name="Gilroy R."/>
        </authorList>
    </citation>
    <scope>NUCLEOTIDE SEQUENCE</scope>
    <source>
        <strain evidence="8">CHK196-3914</strain>
    </source>
</reference>
<evidence type="ECO:0000256" key="3">
    <source>
        <dbReference type="ARBA" id="ARBA00022793"/>
    </source>
</evidence>
<protein>
    <submittedName>
        <fullName evidence="8">Aminotransferase class I/II-fold pyridoxal phosphate-dependent enzyme</fullName>
    </submittedName>
</protein>
<dbReference type="InterPro" id="IPR052357">
    <property type="entry name" value="Orn_Lys_Arg_decarboxylase-I"/>
</dbReference>
<keyword evidence="8" id="KW-0808">Transferase</keyword>
<dbReference type="EMBL" id="DXAY01000043">
    <property type="protein sequence ID" value="HIZ73996.1"/>
    <property type="molecule type" value="Genomic_DNA"/>
</dbReference>
<feature type="domain" description="Orn/Lys/Arg decarboxylases family 1 pyridoxal-P attachment site" evidence="6">
    <location>
        <begin position="4"/>
        <end position="299"/>
    </location>
</feature>
<evidence type="ECO:0000313" key="9">
    <source>
        <dbReference type="Proteomes" id="UP000824116"/>
    </source>
</evidence>
<organism evidence="8 9">
    <name type="scientific">Candidatus Mediterraneibacter stercoravium</name>
    <dbReference type="NCBI Taxonomy" id="2838685"/>
    <lineage>
        <taxon>Bacteria</taxon>
        <taxon>Bacillati</taxon>
        <taxon>Bacillota</taxon>
        <taxon>Clostridia</taxon>
        <taxon>Lachnospirales</taxon>
        <taxon>Lachnospiraceae</taxon>
        <taxon>Mediterraneibacter</taxon>
    </lineage>
</organism>
<dbReference type="PANTHER" id="PTHR43277">
    <property type="entry name" value="ARGININE DECARBOXYLASE"/>
    <property type="match status" value="1"/>
</dbReference>
<evidence type="ECO:0000259" key="7">
    <source>
        <dbReference type="Pfam" id="PF03711"/>
    </source>
</evidence>
<dbReference type="InterPro" id="IPR008286">
    <property type="entry name" value="Prn/Lys/Arg_de-COase_C"/>
</dbReference>